<evidence type="ECO:0000256" key="2">
    <source>
        <dbReference type="ARBA" id="ARBA00023098"/>
    </source>
</evidence>
<dbReference type="InterPro" id="IPR016035">
    <property type="entry name" value="Acyl_Trfase/lysoPLipase"/>
</dbReference>
<organism evidence="5 6">
    <name type="scientific">Bullifex porci</name>
    <dbReference type="NCBI Taxonomy" id="2606638"/>
    <lineage>
        <taxon>Bacteria</taxon>
        <taxon>Pseudomonadati</taxon>
        <taxon>Spirochaetota</taxon>
        <taxon>Spirochaetia</taxon>
        <taxon>Spirochaetales</taxon>
        <taxon>Spirochaetaceae</taxon>
        <taxon>Bullifex</taxon>
    </lineage>
</organism>
<keyword evidence="2 3" id="KW-0443">Lipid metabolism</keyword>
<feature type="active site" description="Proton acceptor" evidence="3">
    <location>
        <position position="223"/>
    </location>
</feature>
<dbReference type="PROSITE" id="PS51635">
    <property type="entry name" value="PNPLA"/>
    <property type="match status" value="1"/>
</dbReference>
<dbReference type="Proteomes" id="UP000460549">
    <property type="component" value="Unassembled WGS sequence"/>
</dbReference>
<comment type="similarity">
    <text evidence="1">Belongs to the patatin family.</text>
</comment>
<dbReference type="GO" id="GO:0047372">
    <property type="term" value="F:monoacylglycerol lipase activity"/>
    <property type="evidence" value="ECO:0007669"/>
    <property type="project" value="TreeGrafter"/>
</dbReference>
<evidence type="ECO:0000313" key="6">
    <source>
        <dbReference type="Proteomes" id="UP000460549"/>
    </source>
</evidence>
<keyword evidence="3" id="KW-0378">Hydrolase</keyword>
<keyword evidence="3" id="KW-0442">Lipid degradation</keyword>
<dbReference type="PANTHER" id="PTHR32176:SF92">
    <property type="entry name" value="XYLOSE ISOMERASE"/>
    <property type="match status" value="1"/>
</dbReference>
<feature type="short sequence motif" description="GXGXXG" evidence="3">
    <location>
        <begin position="24"/>
        <end position="29"/>
    </location>
</feature>
<dbReference type="PANTHER" id="PTHR32176">
    <property type="entry name" value="XYLOSE ISOMERASE"/>
    <property type="match status" value="1"/>
</dbReference>
<dbReference type="RefSeq" id="WP_154424109.1">
    <property type="nucleotide sequence ID" value="NZ_VUNN01000001.1"/>
</dbReference>
<dbReference type="EMBL" id="VUNN01000001">
    <property type="protein sequence ID" value="MSU05206.1"/>
    <property type="molecule type" value="Genomic_DNA"/>
</dbReference>
<proteinExistence type="inferred from homology"/>
<feature type="domain" description="PNPLA" evidence="4">
    <location>
        <begin position="20"/>
        <end position="236"/>
    </location>
</feature>
<gene>
    <name evidence="5" type="ORF">FYJ80_00195</name>
</gene>
<dbReference type="SUPFAM" id="SSF52151">
    <property type="entry name" value="FabD/lysophospholipase-like"/>
    <property type="match status" value="1"/>
</dbReference>
<evidence type="ECO:0000256" key="3">
    <source>
        <dbReference type="PROSITE-ProRule" id="PRU01161"/>
    </source>
</evidence>
<keyword evidence="6" id="KW-1185">Reference proteome</keyword>
<reference evidence="5 6" key="1">
    <citation type="submission" date="2019-08" db="EMBL/GenBank/DDBJ databases">
        <title>In-depth cultivation of the pig gut microbiome towards novel bacterial diversity and tailored functional studies.</title>
        <authorList>
            <person name="Wylensek D."/>
            <person name="Hitch T.C.A."/>
            <person name="Clavel T."/>
        </authorList>
    </citation>
    <scope>NUCLEOTIDE SEQUENCE [LARGE SCALE GENOMIC DNA]</scope>
    <source>
        <strain evidence="5 6">NM-380-WT-3C1</strain>
    </source>
</reference>
<evidence type="ECO:0000256" key="1">
    <source>
        <dbReference type="ARBA" id="ARBA00010240"/>
    </source>
</evidence>
<feature type="active site" description="Nucleophile" evidence="3">
    <location>
        <position position="60"/>
    </location>
</feature>
<dbReference type="Gene3D" id="3.40.1090.10">
    <property type="entry name" value="Cytosolic phospholipase A2 catalytic domain"/>
    <property type="match status" value="1"/>
</dbReference>
<comment type="caution">
    <text evidence="5">The sequence shown here is derived from an EMBL/GenBank/DDBJ whole genome shotgun (WGS) entry which is preliminary data.</text>
</comment>
<evidence type="ECO:0000313" key="5">
    <source>
        <dbReference type="EMBL" id="MSU05206.1"/>
    </source>
</evidence>
<feature type="short sequence motif" description="DGA/G" evidence="3">
    <location>
        <begin position="223"/>
        <end position="225"/>
    </location>
</feature>
<feature type="short sequence motif" description="GXSXG" evidence="3">
    <location>
        <begin position="58"/>
        <end position="62"/>
    </location>
</feature>
<dbReference type="GO" id="GO:0004620">
    <property type="term" value="F:phospholipase activity"/>
    <property type="evidence" value="ECO:0007669"/>
    <property type="project" value="TreeGrafter"/>
</dbReference>
<dbReference type="Pfam" id="PF01734">
    <property type="entry name" value="Patatin"/>
    <property type="match status" value="1"/>
</dbReference>
<dbReference type="GO" id="GO:0016042">
    <property type="term" value="P:lipid catabolic process"/>
    <property type="evidence" value="ECO:0007669"/>
    <property type="project" value="UniProtKB-UniRule"/>
</dbReference>
<dbReference type="AlphaFoldDB" id="A0A7X2PAC3"/>
<dbReference type="InterPro" id="IPR002641">
    <property type="entry name" value="PNPLA_dom"/>
</dbReference>
<protein>
    <submittedName>
        <fullName evidence="5">Patatin-like phospholipase family protein</fullName>
    </submittedName>
</protein>
<name>A0A7X2PAC3_9SPIO</name>
<sequence>MGIFNSIFKKEIQEEERFILSIDGGGMRGIIPAVILSHLSKIVDDNIPFYAHFDLVAGTSTGGIIALGLTNPNTTIENEAIEPYEYYITQKKNFFKTEKIFKGLIMPASNPERIESIYVDHGKEIFSQRTRLLGNVFSDKYDSNNLEFFFRTLFHDEKLKDALVPTMVVSYDSISGRECLLSSYSELSDTYLRDAARATSAAPLYFSPKTLFNINNERMSLLDGGVIANNPAVFAYLEAKKLYPNAKRFHILSISTARNIYKFDPTGMFGGLSSWAEPIMKIYPNAQMVLIDDILNGLPDCSYVRIFDEISDEKIKLDDTRLETIERLKEGGQKLIEKHQNELNDFAAMISKRTLFDQVKLSQRLALTSPEDLT</sequence>
<evidence type="ECO:0000259" key="4">
    <source>
        <dbReference type="PROSITE" id="PS51635"/>
    </source>
</evidence>
<dbReference type="CDD" id="cd07199">
    <property type="entry name" value="Pat17_PNPLA8_PNPLA9_like"/>
    <property type="match status" value="1"/>
</dbReference>
<accession>A0A7X2PAC3</accession>